<gene>
    <name evidence="7" type="ORF">DUE52_22190</name>
</gene>
<dbReference type="InterPro" id="IPR035965">
    <property type="entry name" value="PAS-like_dom_sf"/>
</dbReference>
<evidence type="ECO:0000313" key="8">
    <source>
        <dbReference type="Proteomes" id="UP000253383"/>
    </source>
</evidence>
<keyword evidence="3" id="KW-0597">Phosphoprotein</keyword>
<dbReference type="FunFam" id="3.30.565.10:FF:000006">
    <property type="entry name" value="Sensor histidine kinase WalK"/>
    <property type="match status" value="1"/>
</dbReference>
<dbReference type="SMART" id="SM00387">
    <property type="entry name" value="HATPase_c"/>
    <property type="match status" value="1"/>
</dbReference>
<evidence type="ECO:0000256" key="2">
    <source>
        <dbReference type="ARBA" id="ARBA00012438"/>
    </source>
</evidence>
<keyword evidence="4" id="KW-0808">Transferase</keyword>
<evidence type="ECO:0000256" key="5">
    <source>
        <dbReference type="ARBA" id="ARBA00022777"/>
    </source>
</evidence>
<reference evidence="7 8" key="1">
    <citation type="submission" date="2018-07" db="EMBL/GenBank/DDBJ databases">
        <title>Genome analysis of Larkinella rosea.</title>
        <authorList>
            <person name="Zhou Z."/>
            <person name="Wang G."/>
        </authorList>
    </citation>
    <scope>NUCLEOTIDE SEQUENCE [LARGE SCALE GENOMIC DNA]</scope>
    <source>
        <strain evidence="8">zzj9</strain>
    </source>
</reference>
<dbReference type="SUPFAM" id="SSF55785">
    <property type="entry name" value="PYP-like sensor domain (PAS domain)"/>
    <property type="match status" value="1"/>
</dbReference>
<dbReference type="CDD" id="cd00082">
    <property type="entry name" value="HisKA"/>
    <property type="match status" value="1"/>
</dbReference>
<sequence length="392" mass="44542">MDKPPQDSTQDPLVTEISRLRALMDSAQSALFLLQPVRNDQGEITDFRFTIINKKLAAFVDQEPSALLGELHSRWFPTYKTNGIFDHYCRAMTQNEPLKLEHHYNSDGMDRWLTVVANRFGDDLRVTFLDITENKRIQHQLEATIHQIRNSNENLEQFAYIASHDLQEPLRKLQAFGDVLQSQFADSLADGEVDLVRRIQNSAKRMQVLVRDLLTYSRLSTQTEPFENISLARLIKEVLGDLEMSISEKKAIVKVSPLPNLLGNPLRLRQLFQNLVANAIKFQKADQKPEIQINARYPEVEELPEELRSQAQRLFLLVEVADNGIGFDEKYKSRIFQPFQRLESRSAYSGTGIGLAVCKKVAEIHGGAIDVSSQVGKGATFKVFLPVYGKNG</sequence>
<dbReference type="InterPro" id="IPR003661">
    <property type="entry name" value="HisK_dim/P_dom"/>
</dbReference>
<dbReference type="PANTHER" id="PTHR43304">
    <property type="entry name" value="PHYTOCHROME-LIKE PROTEIN CPH1"/>
    <property type="match status" value="1"/>
</dbReference>
<evidence type="ECO:0000256" key="1">
    <source>
        <dbReference type="ARBA" id="ARBA00000085"/>
    </source>
</evidence>
<dbReference type="InterPro" id="IPR052162">
    <property type="entry name" value="Sensor_kinase/Photoreceptor"/>
</dbReference>
<dbReference type="Pfam" id="PF08448">
    <property type="entry name" value="PAS_4"/>
    <property type="match status" value="1"/>
</dbReference>
<dbReference type="InterPro" id="IPR036890">
    <property type="entry name" value="HATPase_C_sf"/>
</dbReference>
<dbReference type="InterPro" id="IPR003594">
    <property type="entry name" value="HATPase_dom"/>
</dbReference>
<dbReference type="Pfam" id="PF02518">
    <property type="entry name" value="HATPase_c"/>
    <property type="match status" value="1"/>
</dbReference>
<dbReference type="Gene3D" id="3.30.565.10">
    <property type="entry name" value="Histidine kinase-like ATPase, C-terminal domain"/>
    <property type="match status" value="1"/>
</dbReference>
<evidence type="ECO:0000313" key="7">
    <source>
        <dbReference type="EMBL" id="RCR67255.1"/>
    </source>
</evidence>
<keyword evidence="8" id="KW-1185">Reference proteome</keyword>
<protein>
    <recommendedName>
        <fullName evidence="2">histidine kinase</fullName>
        <ecNumber evidence="2">2.7.13.3</ecNumber>
    </recommendedName>
</protein>
<comment type="catalytic activity">
    <reaction evidence="1">
        <text>ATP + protein L-histidine = ADP + protein N-phospho-L-histidine.</text>
        <dbReference type="EC" id="2.7.13.3"/>
    </reaction>
</comment>
<dbReference type="InterPro" id="IPR005467">
    <property type="entry name" value="His_kinase_dom"/>
</dbReference>
<dbReference type="PRINTS" id="PR00344">
    <property type="entry name" value="BCTRLSENSOR"/>
</dbReference>
<dbReference type="EC" id="2.7.13.3" evidence="2"/>
<dbReference type="InterPro" id="IPR013656">
    <property type="entry name" value="PAS_4"/>
</dbReference>
<dbReference type="OrthoDB" id="9766459at2"/>
<accession>A0A368JIX4</accession>
<dbReference type="Pfam" id="PF00512">
    <property type="entry name" value="HisKA"/>
    <property type="match status" value="1"/>
</dbReference>
<comment type="caution">
    <text evidence="7">The sequence shown here is derived from an EMBL/GenBank/DDBJ whole genome shotgun (WGS) entry which is preliminary data.</text>
</comment>
<feature type="domain" description="Histidine kinase" evidence="6">
    <location>
        <begin position="161"/>
        <end position="389"/>
    </location>
</feature>
<dbReference type="Proteomes" id="UP000253383">
    <property type="component" value="Unassembled WGS sequence"/>
</dbReference>
<dbReference type="Gene3D" id="1.10.287.130">
    <property type="match status" value="1"/>
</dbReference>
<dbReference type="GO" id="GO:0000155">
    <property type="term" value="F:phosphorelay sensor kinase activity"/>
    <property type="evidence" value="ECO:0007669"/>
    <property type="project" value="InterPro"/>
</dbReference>
<evidence type="ECO:0000256" key="3">
    <source>
        <dbReference type="ARBA" id="ARBA00022553"/>
    </source>
</evidence>
<dbReference type="Gene3D" id="3.30.450.20">
    <property type="entry name" value="PAS domain"/>
    <property type="match status" value="1"/>
</dbReference>
<evidence type="ECO:0000256" key="4">
    <source>
        <dbReference type="ARBA" id="ARBA00022679"/>
    </source>
</evidence>
<evidence type="ECO:0000259" key="6">
    <source>
        <dbReference type="PROSITE" id="PS50109"/>
    </source>
</evidence>
<dbReference type="InterPro" id="IPR004358">
    <property type="entry name" value="Sig_transdc_His_kin-like_C"/>
</dbReference>
<dbReference type="AlphaFoldDB" id="A0A368JIX4"/>
<proteinExistence type="predicted"/>
<dbReference type="PANTHER" id="PTHR43304:SF1">
    <property type="entry name" value="PAC DOMAIN-CONTAINING PROTEIN"/>
    <property type="match status" value="1"/>
</dbReference>
<dbReference type="PROSITE" id="PS50109">
    <property type="entry name" value="HIS_KIN"/>
    <property type="match status" value="1"/>
</dbReference>
<dbReference type="SUPFAM" id="SSF47384">
    <property type="entry name" value="Homodimeric domain of signal transducing histidine kinase"/>
    <property type="match status" value="1"/>
</dbReference>
<keyword evidence="5 7" id="KW-0418">Kinase</keyword>
<dbReference type="SMART" id="SM00388">
    <property type="entry name" value="HisKA"/>
    <property type="match status" value="1"/>
</dbReference>
<name>A0A368JIX4_9BACT</name>
<dbReference type="InterPro" id="IPR036097">
    <property type="entry name" value="HisK_dim/P_sf"/>
</dbReference>
<dbReference type="EMBL" id="QOWE01000020">
    <property type="protein sequence ID" value="RCR67255.1"/>
    <property type="molecule type" value="Genomic_DNA"/>
</dbReference>
<organism evidence="7 8">
    <name type="scientific">Larkinella punicea</name>
    <dbReference type="NCBI Taxonomy" id="2315727"/>
    <lineage>
        <taxon>Bacteria</taxon>
        <taxon>Pseudomonadati</taxon>
        <taxon>Bacteroidota</taxon>
        <taxon>Cytophagia</taxon>
        <taxon>Cytophagales</taxon>
        <taxon>Spirosomataceae</taxon>
        <taxon>Larkinella</taxon>
    </lineage>
</organism>
<dbReference type="SUPFAM" id="SSF55874">
    <property type="entry name" value="ATPase domain of HSP90 chaperone/DNA topoisomerase II/histidine kinase"/>
    <property type="match status" value="1"/>
</dbReference>